<dbReference type="EMBL" id="CM039430">
    <property type="protein sequence ID" value="KAI4345834.1"/>
    <property type="molecule type" value="Genomic_DNA"/>
</dbReference>
<dbReference type="Proteomes" id="UP000828941">
    <property type="component" value="Chromosome 5"/>
</dbReference>
<protein>
    <submittedName>
        <fullName evidence="1">Uncharacterized protein</fullName>
    </submittedName>
</protein>
<proteinExistence type="predicted"/>
<accession>A0ACB9PD29</accession>
<organism evidence="1 2">
    <name type="scientific">Bauhinia variegata</name>
    <name type="common">Purple orchid tree</name>
    <name type="synonym">Phanera variegata</name>
    <dbReference type="NCBI Taxonomy" id="167791"/>
    <lineage>
        <taxon>Eukaryota</taxon>
        <taxon>Viridiplantae</taxon>
        <taxon>Streptophyta</taxon>
        <taxon>Embryophyta</taxon>
        <taxon>Tracheophyta</taxon>
        <taxon>Spermatophyta</taxon>
        <taxon>Magnoliopsida</taxon>
        <taxon>eudicotyledons</taxon>
        <taxon>Gunneridae</taxon>
        <taxon>Pentapetalae</taxon>
        <taxon>rosids</taxon>
        <taxon>fabids</taxon>
        <taxon>Fabales</taxon>
        <taxon>Fabaceae</taxon>
        <taxon>Cercidoideae</taxon>
        <taxon>Cercideae</taxon>
        <taxon>Bauhiniinae</taxon>
        <taxon>Bauhinia</taxon>
    </lineage>
</organism>
<keyword evidence="2" id="KW-1185">Reference proteome</keyword>
<sequence>MTRECHPLLKGGIRGETKHRHGFSAVEMGSLASICEVVLPSLPLETLNRTVEQPGKAMQTFWTTSASQYPVPHEVLNISDT</sequence>
<evidence type="ECO:0000313" key="1">
    <source>
        <dbReference type="EMBL" id="KAI4345834.1"/>
    </source>
</evidence>
<comment type="caution">
    <text evidence="1">The sequence shown here is derived from an EMBL/GenBank/DDBJ whole genome shotgun (WGS) entry which is preliminary data.</text>
</comment>
<evidence type="ECO:0000313" key="2">
    <source>
        <dbReference type="Proteomes" id="UP000828941"/>
    </source>
</evidence>
<gene>
    <name evidence="1" type="ORF">L6164_012925</name>
</gene>
<reference evidence="1 2" key="1">
    <citation type="journal article" date="2022" name="DNA Res.">
        <title>Chromosomal-level genome assembly of the orchid tree Bauhinia variegata (Leguminosae; Cercidoideae) supports the allotetraploid origin hypothesis of Bauhinia.</title>
        <authorList>
            <person name="Zhong Y."/>
            <person name="Chen Y."/>
            <person name="Zheng D."/>
            <person name="Pang J."/>
            <person name="Liu Y."/>
            <person name="Luo S."/>
            <person name="Meng S."/>
            <person name="Qian L."/>
            <person name="Wei D."/>
            <person name="Dai S."/>
            <person name="Zhou R."/>
        </authorList>
    </citation>
    <scope>NUCLEOTIDE SEQUENCE [LARGE SCALE GENOMIC DNA]</scope>
    <source>
        <strain evidence="1">BV-YZ2020</strain>
    </source>
</reference>
<name>A0ACB9PD29_BAUVA</name>